<gene>
    <name evidence="5" type="ORF">FUA24_19420</name>
</gene>
<evidence type="ECO:0000256" key="3">
    <source>
        <dbReference type="SAM" id="SignalP"/>
    </source>
</evidence>
<dbReference type="Proteomes" id="UP000323930">
    <property type="component" value="Unassembled WGS sequence"/>
</dbReference>
<dbReference type="Gene3D" id="3.40.720.10">
    <property type="entry name" value="Alkaline Phosphatase, subunit A"/>
    <property type="match status" value="1"/>
</dbReference>
<organism evidence="5 6">
    <name type="scientific">Seonamhaeicola marinus</name>
    <dbReference type="NCBI Taxonomy" id="1912246"/>
    <lineage>
        <taxon>Bacteria</taxon>
        <taxon>Pseudomonadati</taxon>
        <taxon>Bacteroidota</taxon>
        <taxon>Flavobacteriia</taxon>
        <taxon>Flavobacteriales</taxon>
        <taxon>Flavobacteriaceae</taxon>
    </lineage>
</organism>
<keyword evidence="2" id="KW-0378">Hydrolase</keyword>
<dbReference type="PANTHER" id="PTHR42693:SF53">
    <property type="entry name" value="ENDO-4-O-SULFATASE"/>
    <property type="match status" value="1"/>
</dbReference>
<evidence type="ECO:0000259" key="4">
    <source>
        <dbReference type="Pfam" id="PF00884"/>
    </source>
</evidence>
<dbReference type="OrthoDB" id="9789742at2"/>
<keyword evidence="6" id="KW-1185">Reference proteome</keyword>
<feature type="signal peptide" evidence="3">
    <location>
        <begin position="1"/>
        <end position="23"/>
    </location>
</feature>
<feature type="domain" description="Sulfatase N-terminal" evidence="4">
    <location>
        <begin position="32"/>
        <end position="312"/>
    </location>
</feature>
<protein>
    <submittedName>
        <fullName evidence="5">Sulfatase</fullName>
    </submittedName>
</protein>
<dbReference type="PROSITE" id="PS51257">
    <property type="entry name" value="PROKAR_LIPOPROTEIN"/>
    <property type="match status" value="1"/>
</dbReference>
<dbReference type="EMBL" id="VSDQ01000718">
    <property type="protein sequence ID" value="TYA71727.1"/>
    <property type="molecule type" value="Genomic_DNA"/>
</dbReference>
<dbReference type="AlphaFoldDB" id="A0A5D0HNS5"/>
<accession>A0A5D0HNS5</accession>
<dbReference type="CDD" id="cd16027">
    <property type="entry name" value="SGSH"/>
    <property type="match status" value="1"/>
</dbReference>
<dbReference type="InterPro" id="IPR000917">
    <property type="entry name" value="Sulfatase_N"/>
</dbReference>
<dbReference type="InterPro" id="IPR050738">
    <property type="entry name" value="Sulfatase"/>
</dbReference>
<sequence>MKNTRRSFALCSILCLFVLSCTSQDKRTSEKPNIIWIMAEDMSLDLACYGMPNVKTPYLDKMAKEGVRFDNTFVTNPICSPSRSAMMIGTHQLKTNTHNHRSNRNVPLDQQFTPFTQKLREVGYTTILGHHGVMQKGRKIDVNFKHEPLGDWDGKTTFGLFDKYDNFTKEDQPFFAQIQLKATHRGDWWDEVRAQSNHPVDPNKVELPEYYADHPAIRLDWAKYLDQVEFMDNEVGMIFKELKEKGMADNTIVIFIGDNGRCNIKGKGYLHDPGLRIPHIIHYPKQFKGGDVRKDVVSATDITATILDFAGVITPEYMTGKPLFSNKFKRDYVYATRDLWDEIEEKSRAITSNEWKYIRNDKPQIPFDAHQGYLEFYRPAVHVMRTLNKEGQLNENQKFFFEKTKPLEELYHLKSDPQELNNLAANPKYTSVLERLRAKTKTYDEQLKPVSDTYQPKSVQTTVDLVQWIKEDYPEVRKEMESGVEVGFKKWTAKFKKYLKKQ</sequence>
<evidence type="ECO:0000313" key="6">
    <source>
        <dbReference type="Proteomes" id="UP000323930"/>
    </source>
</evidence>
<feature type="chain" id="PRO_5023000862" evidence="3">
    <location>
        <begin position="24"/>
        <end position="502"/>
    </location>
</feature>
<dbReference type="InterPro" id="IPR017850">
    <property type="entry name" value="Alkaline_phosphatase_core_sf"/>
</dbReference>
<keyword evidence="3" id="KW-0732">Signal</keyword>
<reference evidence="5 6" key="1">
    <citation type="submission" date="2019-08" db="EMBL/GenBank/DDBJ databases">
        <title>Seonamhaeicola sediminis sp. nov., isolated from marine sediment.</title>
        <authorList>
            <person name="Cao W.R."/>
        </authorList>
    </citation>
    <scope>NUCLEOTIDE SEQUENCE [LARGE SCALE GENOMIC DNA]</scope>
    <source>
        <strain evidence="5 6">B011</strain>
    </source>
</reference>
<comment type="caution">
    <text evidence="5">The sequence shown here is derived from an EMBL/GenBank/DDBJ whole genome shotgun (WGS) entry which is preliminary data.</text>
</comment>
<dbReference type="PANTHER" id="PTHR42693">
    <property type="entry name" value="ARYLSULFATASE FAMILY MEMBER"/>
    <property type="match status" value="1"/>
</dbReference>
<evidence type="ECO:0000256" key="2">
    <source>
        <dbReference type="ARBA" id="ARBA00022801"/>
    </source>
</evidence>
<dbReference type="GO" id="GO:0004065">
    <property type="term" value="F:arylsulfatase activity"/>
    <property type="evidence" value="ECO:0007669"/>
    <property type="project" value="TreeGrafter"/>
</dbReference>
<proteinExistence type="inferred from homology"/>
<comment type="similarity">
    <text evidence="1">Belongs to the sulfatase family.</text>
</comment>
<evidence type="ECO:0000256" key="1">
    <source>
        <dbReference type="ARBA" id="ARBA00008779"/>
    </source>
</evidence>
<dbReference type="RefSeq" id="WP_148544713.1">
    <property type="nucleotide sequence ID" value="NZ_VSDQ01000718.1"/>
</dbReference>
<dbReference type="SUPFAM" id="SSF53649">
    <property type="entry name" value="Alkaline phosphatase-like"/>
    <property type="match status" value="1"/>
</dbReference>
<evidence type="ECO:0000313" key="5">
    <source>
        <dbReference type="EMBL" id="TYA71727.1"/>
    </source>
</evidence>
<name>A0A5D0HNS5_9FLAO</name>
<dbReference type="Pfam" id="PF00884">
    <property type="entry name" value="Sulfatase"/>
    <property type="match status" value="1"/>
</dbReference>